<dbReference type="Gene3D" id="2.30.29.30">
    <property type="entry name" value="Pleckstrin-homology domain (PH domain)/Phosphotyrosine-binding domain (PTB)"/>
    <property type="match status" value="1"/>
</dbReference>
<dbReference type="AlphaFoldDB" id="A0AAV2ILE0"/>
<gene>
    <name evidence="2" type="ORF">GSLYS_00020572001</name>
</gene>
<dbReference type="InterPro" id="IPR014352">
    <property type="entry name" value="FERM/acyl-CoA-bd_prot_sf"/>
</dbReference>
<keyword evidence="3" id="KW-1185">Reference proteome</keyword>
<evidence type="ECO:0000313" key="3">
    <source>
        <dbReference type="Proteomes" id="UP001497497"/>
    </source>
</evidence>
<dbReference type="Pfam" id="PF21998">
    <property type="entry name" value="FERM_C1_MyoVII"/>
    <property type="match status" value="1"/>
</dbReference>
<sequence>MVVAQRYYIEHPNDKDEQRIQALLTDYIPDSYLQKEEDIIVWMKTIISKLKSPYFQEARMDPLKVKRDIVSYAKHKWPLLFSRYYEVCKHSGPTLPKNDVIIAVNWTGVYVVDEQEQVLLELPFTDIKTVSSNRNCKMDFERFNLDTVKGEYTFTTP</sequence>
<name>A0AAV2ILE0_LYMST</name>
<dbReference type="InterPro" id="IPR041793">
    <property type="entry name" value="MyoVII_FERM_C1"/>
</dbReference>
<dbReference type="Gene3D" id="1.20.80.10">
    <property type="match status" value="1"/>
</dbReference>
<dbReference type="PANTHER" id="PTHR22692">
    <property type="entry name" value="MYOSIN VII, XV"/>
    <property type="match status" value="1"/>
</dbReference>
<reference evidence="2 3" key="1">
    <citation type="submission" date="2024-04" db="EMBL/GenBank/DDBJ databases">
        <authorList>
            <consortium name="Genoscope - CEA"/>
            <person name="William W."/>
        </authorList>
    </citation>
    <scope>NUCLEOTIDE SEQUENCE [LARGE SCALE GENOMIC DNA]</scope>
</reference>
<dbReference type="InterPro" id="IPR000299">
    <property type="entry name" value="FERM_domain"/>
</dbReference>
<dbReference type="Proteomes" id="UP001497497">
    <property type="component" value="Unassembled WGS sequence"/>
</dbReference>
<feature type="non-terminal residue" evidence="2">
    <location>
        <position position="157"/>
    </location>
</feature>
<dbReference type="CDD" id="cd13198">
    <property type="entry name" value="FERM_C1_MyoVII"/>
    <property type="match status" value="1"/>
</dbReference>
<proteinExistence type="predicted"/>
<feature type="domain" description="FERM" evidence="1">
    <location>
        <begin position="1"/>
        <end position="157"/>
    </location>
</feature>
<dbReference type="InterPro" id="IPR051567">
    <property type="entry name" value="Unconventional_Myosin_ATPase"/>
</dbReference>
<dbReference type="EMBL" id="CAXITT010000930">
    <property type="protein sequence ID" value="CAL1547247.1"/>
    <property type="molecule type" value="Genomic_DNA"/>
</dbReference>
<dbReference type="PANTHER" id="PTHR22692:SF33">
    <property type="entry name" value="MYOSIN"/>
    <property type="match status" value="1"/>
</dbReference>
<evidence type="ECO:0000313" key="2">
    <source>
        <dbReference type="EMBL" id="CAL1547247.1"/>
    </source>
</evidence>
<accession>A0AAV2ILE0</accession>
<organism evidence="2 3">
    <name type="scientific">Lymnaea stagnalis</name>
    <name type="common">Great pond snail</name>
    <name type="synonym">Helix stagnalis</name>
    <dbReference type="NCBI Taxonomy" id="6523"/>
    <lineage>
        <taxon>Eukaryota</taxon>
        <taxon>Metazoa</taxon>
        <taxon>Spiralia</taxon>
        <taxon>Lophotrochozoa</taxon>
        <taxon>Mollusca</taxon>
        <taxon>Gastropoda</taxon>
        <taxon>Heterobranchia</taxon>
        <taxon>Euthyneura</taxon>
        <taxon>Panpulmonata</taxon>
        <taxon>Hygrophila</taxon>
        <taxon>Lymnaeoidea</taxon>
        <taxon>Lymnaeidae</taxon>
        <taxon>Lymnaea</taxon>
    </lineage>
</organism>
<protein>
    <recommendedName>
        <fullName evidence="1">FERM domain-containing protein</fullName>
    </recommendedName>
</protein>
<dbReference type="PROSITE" id="PS50057">
    <property type="entry name" value="FERM_3"/>
    <property type="match status" value="1"/>
</dbReference>
<dbReference type="InterPro" id="IPR011993">
    <property type="entry name" value="PH-like_dom_sf"/>
</dbReference>
<comment type="caution">
    <text evidence="2">The sequence shown here is derived from an EMBL/GenBank/DDBJ whole genome shotgun (WGS) entry which is preliminary data.</text>
</comment>
<evidence type="ECO:0000259" key="1">
    <source>
        <dbReference type="PROSITE" id="PS50057"/>
    </source>
</evidence>